<keyword evidence="4 6" id="KW-0067">ATP-binding</keyword>
<comment type="caution">
    <text evidence="6">The sequence shown here is derived from an EMBL/GenBank/DDBJ whole genome shotgun (WGS) entry which is preliminary data.</text>
</comment>
<dbReference type="SMART" id="SM00382">
    <property type="entry name" value="AAA"/>
    <property type="match status" value="1"/>
</dbReference>
<gene>
    <name evidence="6" type="ORF">FC18_GL000951</name>
</gene>
<dbReference type="AlphaFoldDB" id="A0A0R1ZUZ2"/>
<keyword evidence="7" id="KW-1185">Reference proteome</keyword>
<keyword evidence="3" id="KW-0547">Nucleotide-binding</keyword>
<evidence type="ECO:0000256" key="4">
    <source>
        <dbReference type="ARBA" id="ARBA00022840"/>
    </source>
</evidence>
<protein>
    <submittedName>
        <fullName evidence="6">Zinc iron ABC transporter, ATP-binding subunit</fullName>
    </submittedName>
</protein>
<dbReference type="GO" id="GO:0005524">
    <property type="term" value="F:ATP binding"/>
    <property type="evidence" value="ECO:0007669"/>
    <property type="project" value="UniProtKB-KW"/>
</dbReference>
<sequence length="217" mass="24212">MMRNILTVSGVGIRMGERLLYSGVDLTLHQGETLALTGENGVGKTTLVRAIMGQLTPTYGQIIWPAGMPVISYVPQYRAEADAFGLRIRDFVALSFDHGLLPWLRQVERDRLAAVLRRTGLTKIGNRRIDTASGGERQRAYLAQALLRNPQLLILDEATANLDTHAKFQLMDLVQEEQKRSQLSVLMVSHDPEIVKQYADVTVHLAPDAKRMEADHV</sequence>
<evidence type="ECO:0000313" key="7">
    <source>
        <dbReference type="Proteomes" id="UP000051679"/>
    </source>
</evidence>
<dbReference type="SUPFAM" id="SSF52540">
    <property type="entry name" value="P-loop containing nucleoside triphosphate hydrolases"/>
    <property type="match status" value="1"/>
</dbReference>
<evidence type="ECO:0000256" key="2">
    <source>
        <dbReference type="ARBA" id="ARBA00022448"/>
    </source>
</evidence>
<evidence type="ECO:0000313" key="6">
    <source>
        <dbReference type="EMBL" id="KRM55899.1"/>
    </source>
</evidence>
<dbReference type="InterPro" id="IPR003439">
    <property type="entry name" value="ABC_transporter-like_ATP-bd"/>
</dbReference>
<dbReference type="STRING" id="1291052.FC18_GL000951"/>
<feature type="domain" description="ABC transporter" evidence="5">
    <location>
        <begin position="6"/>
        <end position="217"/>
    </location>
</feature>
<dbReference type="GO" id="GO:0016887">
    <property type="term" value="F:ATP hydrolysis activity"/>
    <property type="evidence" value="ECO:0007669"/>
    <property type="project" value="InterPro"/>
</dbReference>
<evidence type="ECO:0000259" key="5">
    <source>
        <dbReference type="PROSITE" id="PS50893"/>
    </source>
</evidence>
<dbReference type="InterPro" id="IPR050153">
    <property type="entry name" value="Metal_Ion_Import_ABC"/>
</dbReference>
<dbReference type="PATRIC" id="fig|1291052.5.peg.965"/>
<evidence type="ECO:0000256" key="3">
    <source>
        <dbReference type="ARBA" id="ARBA00022741"/>
    </source>
</evidence>
<dbReference type="Pfam" id="PF00005">
    <property type="entry name" value="ABC_tran"/>
    <property type="match status" value="1"/>
</dbReference>
<proteinExistence type="inferred from homology"/>
<reference evidence="6 7" key="1">
    <citation type="journal article" date="2015" name="Genome Announc.">
        <title>Expanding the biotechnology potential of lactobacilli through comparative genomics of 213 strains and associated genera.</title>
        <authorList>
            <person name="Sun Z."/>
            <person name="Harris H.M."/>
            <person name="McCann A."/>
            <person name="Guo C."/>
            <person name="Argimon S."/>
            <person name="Zhang W."/>
            <person name="Yang X."/>
            <person name="Jeffery I.B."/>
            <person name="Cooney J.C."/>
            <person name="Kagawa T.F."/>
            <person name="Liu W."/>
            <person name="Song Y."/>
            <person name="Salvetti E."/>
            <person name="Wrobel A."/>
            <person name="Rasinkangas P."/>
            <person name="Parkhill J."/>
            <person name="Rea M.C."/>
            <person name="O'Sullivan O."/>
            <person name="Ritari J."/>
            <person name="Douillard F.P."/>
            <person name="Paul Ross R."/>
            <person name="Yang R."/>
            <person name="Briner A.E."/>
            <person name="Felis G.E."/>
            <person name="de Vos W.M."/>
            <person name="Barrangou R."/>
            <person name="Klaenhammer T.R."/>
            <person name="Caufield P.W."/>
            <person name="Cui Y."/>
            <person name="Zhang H."/>
            <person name="O'Toole P.W."/>
        </authorList>
    </citation>
    <scope>NUCLEOTIDE SEQUENCE [LARGE SCALE GENOMIC DNA]</scope>
    <source>
        <strain evidence="6 7">DSM 20505</strain>
    </source>
</reference>
<name>A0A0R1ZUZ2_9LACO</name>
<dbReference type="EMBL" id="AYYO01000011">
    <property type="protein sequence ID" value="KRM55899.1"/>
    <property type="molecule type" value="Genomic_DNA"/>
</dbReference>
<comment type="similarity">
    <text evidence="1">Belongs to the ABC transporter superfamily.</text>
</comment>
<dbReference type="PANTHER" id="PTHR42734:SF17">
    <property type="entry name" value="METAL TRANSPORT SYSTEM ATP-BINDING PROTEIN TM_0124-RELATED"/>
    <property type="match status" value="1"/>
</dbReference>
<evidence type="ECO:0000256" key="1">
    <source>
        <dbReference type="ARBA" id="ARBA00005417"/>
    </source>
</evidence>
<dbReference type="Proteomes" id="UP000051679">
    <property type="component" value="Unassembled WGS sequence"/>
</dbReference>
<accession>A0A0R1ZUZ2</accession>
<dbReference type="PROSITE" id="PS50893">
    <property type="entry name" value="ABC_TRANSPORTER_2"/>
    <property type="match status" value="1"/>
</dbReference>
<dbReference type="PANTHER" id="PTHR42734">
    <property type="entry name" value="METAL TRANSPORT SYSTEM ATP-BINDING PROTEIN TM_0124-RELATED"/>
    <property type="match status" value="1"/>
</dbReference>
<organism evidence="6 7">
    <name type="scientific">Lacticaseibacillus sharpeae JCM 1186 = DSM 20505</name>
    <dbReference type="NCBI Taxonomy" id="1291052"/>
    <lineage>
        <taxon>Bacteria</taxon>
        <taxon>Bacillati</taxon>
        <taxon>Bacillota</taxon>
        <taxon>Bacilli</taxon>
        <taxon>Lactobacillales</taxon>
        <taxon>Lactobacillaceae</taxon>
        <taxon>Lacticaseibacillus</taxon>
    </lineage>
</organism>
<dbReference type="InterPro" id="IPR003593">
    <property type="entry name" value="AAA+_ATPase"/>
</dbReference>
<dbReference type="Gene3D" id="3.40.50.300">
    <property type="entry name" value="P-loop containing nucleotide triphosphate hydrolases"/>
    <property type="match status" value="1"/>
</dbReference>
<dbReference type="InterPro" id="IPR027417">
    <property type="entry name" value="P-loop_NTPase"/>
</dbReference>
<keyword evidence="2" id="KW-0813">Transport</keyword>